<dbReference type="VEuPathDB" id="FungiDB:VP01_1778g2"/>
<dbReference type="AlphaFoldDB" id="A0A0L6VF95"/>
<gene>
    <name evidence="2" type="ORF">VP01_1778g2</name>
</gene>
<evidence type="ECO:0000256" key="1">
    <source>
        <dbReference type="SAM" id="MobiDB-lite"/>
    </source>
</evidence>
<reference evidence="2 3" key="1">
    <citation type="submission" date="2015-08" db="EMBL/GenBank/DDBJ databases">
        <title>Next Generation Sequencing and Analysis of the Genome of Puccinia sorghi L Schw, the Causal Agent of Maize Common Rust.</title>
        <authorList>
            <person name="Rochi L."/>
            <person name="Burguener G."/>
            <person name="Darino M."/>
            <person name="Turjanski A."/>
            <person name="Kreff E."/>
            <person name="Dieguez M.J."/>
            <person name="Sacco F."/>
        </authorList>
    </citation>
    <scope>NUCLEOTIDE SEQUENCE [LARGE SCALE GENOMIC DNA]</scope>
    <source>
        <strain evidence="2 3">RO10H11247</strain>
    </source>
</reference>
<keyword evidence="3" id="KW-1185">Reference proteome</keyword>
<proteinExistence type="predicted"/>
<sequence>MMILVSHRKIKLWYGKSNVKTSSPQPNLLSILQTRISLWFSRTNSPAVVLDEYQCFALGGEGLNVIALFPHDAKWVLISGLGCQLAEITESWHHHILRTSGRRSRTNIYINEESPIHLVLSVRSWFSISGSLHFHSWKAPLMALSARANALGRCIQDELNLAGLIINSALLFRYSEIPRLLRPHCAPKIQLKLSSSLSMPRHGRKSSCTPDDHTDRIFRGVSTQAPRTRSRRRRGARQTGIKSMLKFVRRRSRYEAFLPPGRIGRDTLVHVSSLAVIGFDGISVGLTDKFERSLSYDRQESQGIVDQDRMSALGEIAEPLHSGNARQLVKGVESITIYNQVSSGCMACNIIFLIFSQFEEVNGTHFHWCISRKVNVGAIRGAMEQSEVFSPDHENNKMKACWGYPSLFALQLFYRPNFQLKSSYHLVSVAPDDEAAAMIRHQADVTRLKINRKQGDGVLTDYQLSCNFAQKLNLPNILKEFAHLVIRLHAFLSMLQQMSSGECCLMTLLSSLCGPNLGHQMRYSNPFFNVWLRAYQIRASVSLGQLKGAQSTPNFASTVVRCCCRASATPSIPQVLERKAPTRGCGYVHKYLIGSVTLLRAVVTHVSLYQARVASGLRSSSVLESSGSRVKEGDGSLSLVLFYNSHEPWPILAPVASRMGKTSAVDNIISHQPSLSFLLLAPPVVPSAGHTFDSSSKLQAPFSHAERDSGYQSVSNRPHPPYNIKPHHQPRKHLLNSPLSHLISVTYNLHFVPSKISLLNPSRPARWKSY</sequence>
<feature type="region of interest" description="Disordered" evidence="1">
    <location>
        <begin position="703"/>
        <end position="730"/>
    </location>
</feature>
<comment type="caution">
    <text evidence="2">The sequence shown here is derived from an EMBL/GenBank/DDBJ whole genome shotgun (WGS) entry which is preliminary data.</text>
</comment>
<protein>
    <submittedName>
        <fullName evidence="2">Uncharacterized protein</fullName>
    </submittedName>
</protein>
<dbReference type="Proteomes" id="UP000037035">
    <property type="component" value="Unassembled WGS sequence"/>
</dbReference>
<dbReference type="EMBL" id="LAVV01006590">
    <property type="protein sequence ID" value="KNZ59237.1"/>
    <property type="molecule type" value="Genomic_DNA"/>
</dbReference>
<name>A0A0L6VF95_9BASI</name>
<evidence type="ECO:0000313" key="2">
    <source>
        <dbReference type="EMBL" id="KNZ59237.1"/>
    </source>
</evidence>
<organism evidence="2 3">
    <name type="scientific">Puccinia sorghi</name>
    <dbReference type="NCBI Taxonomy" id="27349"/>
    <lineage>
        <taxon>Eukaryota</taxon>
        <taxon>Fungi</taxon>
        <taxon>Dikarya</taxon>
        <taxon>Basidiomycota</taxon>
        <taxon>Pucciniomycotina</taxon>
        <taxon>Pucciniomycetes</taxon>
        <taxon>Pucciniales</taxon>
        <taxon>Pucciniaceae</taxon>
        <taxon>Puccinia</taxon>
    </lineage>
</organism>
<evidence type="ECO:0000313" key="3">
    <source>
        <dbReference type="Proteomes" id="UP000037035"/>
    </source>
</evidence>
<accession>A0A0L6VF95</accession>